<dbReference type="PANTHER" id="PTHR46986:SF1">
    <property type="entry name" value="ENDORIBONUCLEASE YBEY, CHLOROPLASTIC"/>
    <property type="match status" value="1"/>
</dbReference>
<dbReference type="GO" id="GO:0008270">
    <property type="term" value="F:zinc ion binding"/>
    <property type="evidence" value="ECO:0007669"/>
    <property type="project" value="UniProtKB-UniRule"/>
</dbReference>
<keyword evidence="7" id="KW-0690">Ribosome biogenesis</keyword>
<keyword evidence="7" id="KW-0963">Cytoplasm</keyword>
<feature type="binding site" evidence="7">
    <location>
        <position position="100"/>
    </location>
    <ligand>
        <name>Zn(2+)</name>
        <dbReference type="ChEBI" id="CHEBI:29105"/>
        <note>catalytic</note>
    </ligand>
</feature>
<dbReference type="AlphaFoldDB" id="A0A2G9YT35"/>
<dbReference type="PROSITE" id="PS01306">
    <property type="entry name" value="UPF0054"/>
    <property type="match status" value="1"/>
</dbReference>
<dbReference type="EC" id="3.1.-.-" evidence="7"/>
<feature type="binding site" evidence="7">
    <location>
        <position position="104"/>
    </location>
    <ligand>
        <name>Zn(2+)</name>
        <dbReference type="ChEBI" id="CHEBI:29105"/>
        <note>catalytic</note>
    </ligand>
</feature>
<comment type="function">
    <text evidence="7">Single strand-specific metallo-endoribonuclease involved in late-stage 70S ribosome quality control and in maturation of the 3' terminus of the 16S rRNA.</text>
</comment>
<sequence length="133" mass="15542">MIRIHNLTAALAQEDFLKKVTKTVLKREKKKKTELSIILVGPGKIKELNKKYRRKNRATDVLSFFYDSSGEIVICPREVKKNAKIFKSTYKKELARVLVHGILHLLGYDHEKNESGAKEMHKKEENYLEKIFK</sequence>
<evidence type="ECO:0000313" key="8">
    <source>
        <dbReference type="EMBL" id="PIP22415.1"/>
    </source>
</evidence>
<evidence type="ECO:0000256" key="5">
    <source>
        <dbReference type="ARBA" id="ARBA00022801"/>
    </source>
</evidence>
<name>A0A2G9YT35_9BACT</name>
<dbReference type="PANTHER" id="PTHR46986">
    <property type="entry name" value="ENDORIBONUCLEASE YBEY, CHLOROPLASTIC"/>
    <property type="match status" value="1"/>
</dbReference>
<evidence type="ECO:0000256" key="4">
    <source>
        <dbReference type="ARBA" id="ARBA00022759"/>
    </source>
</evidence>
<dbReference type="Gene3D" id="3.40.390.30">
    <property type="entry name" value="Metalloproteases ('zincins'), catalytic domain"/>
    <property type="match status" value="1"/>
</dbReference>
<dbReference type="InterPro" id="IPR020549">
    <property type="entry name" value="YbeY_CS"/>
</dbReference>
<dbReference type="GO" id="GO:0004222">
    <property type="term" value="F:metalloendopeptidase activity"/>
    <property type="evidence" value="ECO:0007669"/>
    <property type="project" value="InterPro"/>
</dbReference>
<dbReference type="InterPro" id="IPR002036">
    <property type="entry name" value="YbeY"/>
</dbReference>
<comment type="cofactor">
    <cofactor evidence="7">
        <name>Zn(2+)</name>
        <dbReference type="ChEBI" id="CHEBI:29105"/>
    </cofactor>
    <text evidence="7">Binds 1 zinc ion.</text>
</comment>
<keyword evidence="2 7" id="KW-0540">Nuclease</keyword>
<protein>
    <recommendedName>
        <fullName evidence="7">Endoribonuclease YbeY</fullName>
        <ecNumber evidence="7">3.1.-.-</ecNumber>
    </recommendedName>
</protein>
<evidence type="ECO:0000313" key="9">
    <source>
        <dbReference type="Proteomes" id="UP000229054"/>
    </source>
</evidence>
<dbReference type="Pfam" id="PF02130">
    <property type="entry name" value="YbeY"/>
    <property type="match status" value="1"/>
</dbReference>
<evidence type="ECO:0000256" key="6">
    <source>
        <dbReference type="ARBA" id="ARBA00022833"/>
    </source>
</evidence>
<dbReference type="InterPro" id="IPR023091">
    <property type="entry name" value="MetalPrtase_cat_dom_sf_prd"/>
</dbReference>
<evidence type="ECO:0000256" key="2">
    <source>
        <dbReference type="ARBA" id="ARBA00022722"/>
    </source>
</evidence>
<keyword evidence="7" id="KW-0698">rRNA processing</keyword>
<comment type="subcellular location">
    <subcellularLocation>
        <location evidence="7">Cytoplasm</location>
    </subcellularLocation>
</comment>
<dbReference type="EMBL" id="PCRN01000029">
    <property type="protein sequence ID" value="PIP22415.1"/>
    <property type="molecule type" value="Genomic_DNA"/>
</dbReference>
<dbReference type="GO" id="GO:0005737">
    <property type="term" value="C:cytoplasm"/>
    <property type="evidence" value="ECO:0007669"/>
    <property type="project" value="UniProtKB-SubCell"/>
</dbReference>
<gene>
    <name evidence="7 8" type="primary">ybeY</name>
    <name evidence="8" type="ORF">COX38_00735</name>
</gene>
<feature type="binding site" evidence="7">
    <location>
        <position position="110"/>
    </location>
    <ligand>
        <name>Zn(2+)</name>
        <dbReference type="ChEBI" id="CHEBI:29105"/>
        <note>catalytic</note>
    </ligand>
</feature>
<evidence type="ECO:0000256" key="3">
    <source>
        <dbReference type="ARBA" id="ARBA00022723"/>
    </source>
</evidence>
<organism evidence="8 9">
    <name type="scientific">Candidatus Nealsonbacteria bacterium CG23_combo_of_CG06-09_8_20_14_all_39_25</name>
    <dbReference type="NCBI Taxonomy" id="1974723"/>
    <lineage>
        <taxon>Bacteria</taxon>
        <taxon>Candidatus Nealsoniibacteriota</taxon>
    </lineage>
</organism>
<dbReference type="SUPFAM" id="SSF55486">
    <property type="entry name" value="Metalloproteases ('zincins'), catalytic domain"/>
    <property type="match status" value="1"/>
</dbReference>
<accession>A0A2G9YT35</accession>
<proteinExistence type="inferred from homology"/>
<dbReference type="GO" id="GO:0006364">
    <property type="term" value="P:rRNA processing"/>
    <property type="evidence" value="ECO:0007669"/>
    <property type="project" value="UniProtKB-UniRule"/>
</dbReference>
<reference evidence="8 9" key="1">
    <citation type="submission" date="2017-09" db="EMBL/GenBank/DDBJ databases">
        <title>Depth-based differentiation of microbial function through sediment-hosted aquifers and enrichment of novel symbionts in the deep terrestrial subsurface.</title>
        <authorList>
            <person name="Probst A.J."/>
            <person name="Ladd B."/>
            <person name="Jarett J.K."/>
            <person name="Geller-Mcgrath D.E."/>
            <person name="Sieber C.M."/>
            <person name="Emerson J.B."/>
            <person name="Anantharaman K."/>
            <person name="Thomas B.C."/>
            <person name="Malmstrom R."/>
            <person name="Stieglmeier M."/>
            <person name="Klingl A."/>
            <person name="Woyke T."/>
            <person name="Ryan C.M."/>
            <person name="Banfield J.F."/>
        </authorList>
    </citation>
    <scope>NUCLEOTIDE SEQUENCE [LARGE SCALE GENOMIC DNA]</scope>
    <source>
        <strain evidence="8">CG23_combo_of_CG06-09_8_20_14_all_39_25</strain>
    </source>
</reference>
<keyword evidence="3 7" id="KW-0479">Metal-binding</keyword>
<keyword evidence="4 7" id="KW-0255">Endonuclease</keyword>
<comment type="similarity">
    <text evidence="1 7">Belongs to the endoribonuclease YbeY family.</text>
</comment>
<dbReference type="GO" id="GO:0004521">
    <property type="term" value="F:RNA endonuclease activity"/>
    <property type="evidence" value="ECO:0007669"/>
    <property type="project" value="UniProtKB-UniRule"/>
</dbReference>
<dbReference type="Proteomes" id="UP000229054">
    <property type="component" value="Unassembled WGS sequence"/>
</dbReference>
<keyword evidence="5 7" id="KW-0378">Hydrolase</keyword>
<dbReference type="NCBIfam" id="TIGR00043">
    <property type="entry name" value="rRNA maturation RNase YbeY"/>
    <property type="match status" value="1"/>
</dbReference>
<evidence type="ECO:0000256" key="7">
    <source>
        <dbReference type="HAMAP-Rule" id="MF_00009"/>
    </source>
</evidence>
<dbReference type="HAMAP" id="MF_00009">
    <property type="entry name" value="Endoribonucl_YbeY"/>
    <property type="match status" value="1"/>
</dbReference>
<evidence type="ECO:0000256" key="1">
    <source>
        <dbReference type="ARBA" id="ARBA00010875"/>
    </source>
</evidence>
<keyword evidence="6 7" id="KW-0862">Zinc</keyword>
<comment type="caution">
    <text evidence="8">The sequence shown here is derived from an EMBL/GenBank/DDBJ whole genome shotgun (WGS) entry which is preliminary data.</text>
</comment>